<feature type="transmembrane region" description="Helical" evidence="2">
    <location>
        <begin position="504"/>
        <end position="522"/>
    </location>
</feature>
<evidence type="ECO:0000313" key="4">
    <source>
        <dbReference type="EMBL" id="TWT90079.1"/>
    </source>
</evidence>
<protein>
    <recommendedName>
        <fullName evidence="3">Type VI secretion system component TssM1 N-terminal domain-containing protein</fullName>
    </recommendedName>
</protein>
<dbReference type="RefSeq" id="WP_146396457.1">
    <property type="nucleotide sequence ID" value="NZ_SJPQ01000001.1"/>
</dbReference>
<keyword evidence="2" id="KW-1133">Transmembrane helix</keyword>
<dbReference type="OrthoDB" id="275567at2"/>
<feature type="region of interest" description="Disordered" evidence="1">
    <location>
        <begin position="242"/>
        <end position="262"/>
    </location>
</feature>
<dbReference type="EMBL" id="SJPQ01000001">
    <property type="protein sequence ID" value="TWT90079.1"/>
    <property type="molecule type" value="Genomic_DNA"/>
</dbReference>
<gene>
    <name evidence="4" type="ORF">Mal64_04620</name>
</gene>
<feature type="domain" description="Type VI secretion system component TssM1 N-terminal" evidence="3">
    <location>
        <begin position="278"/>
        <end position="466"/>
    </location>
</feature>
<keyword evidence="2" id="KW-0472">Membrane</keyword>
<reference evidence="4 5" key="1">
    <citation type="submission" date="2019-02" db="EMBL/GenBank/DDBJ databases">
        <title>Deep-cultivation of Planctomycetes and their phenomic and genomic characterization uncovers novel biology.</title>
        <authorList>
            <person name="Wiegand S."/>
            <person name="Jogler M."/>
            <person name="Boedeker C."/>
            <person name="Pinto D."/>
            <person name="Vollmers J."/>
            <person name="Rivas-Marin E."/>
            <person name="Kohn T."/>
            <person name="Peeters S.H."/>
            <person name="Heuer A."/>
            <person name="Rast P."/>
            <person name="Oberbeckmann S."/>
            <person name="Bunk B."/>
            <person name="Jeske O."/>
            <person name="Meyerdierks A."/>
            <person name="Storesund J.E."/>
            <person name="Kallscheuer N."/>
            <person name="Luecker S."/>
            <person name="Lage O.M."/>
            <person name="Pohl T."/>
            <person name="Merkel B.J."/>
            <person name="Hornburger P."/>
            <person name="Mueller R.-W."/>
            <person name="Bruemmer F."/>
            <person name="Labrenz M."/>
            <person name="Spormann A.M."/>
            <person name="Op Den Camp H."/>
            <person name="Overmann J."/>
            <person name="Amann R."/>
            <person name="Jetten M.S.M."/>
            <person name="Mascher T."/>
            <person name="Medema M.H."/>
            <person name="Devos D.P."/>
            <person name="Kaster A.-K."/>
            <person name="Ovreas L."/>
            <person name="Rohde M."/>
            <person name="Galperin M.Y."/>
            <person name="Jogler C."/>
        </authorList>
    </citation>
    <scope>NUCLEOTIDE SEQUENCE [LARGE SCALE GENOMIC DNA]</scope>
    <source>
        <strain evidence="4 5">Mal64</strain>
    </source>
</reference>
<keyword evidence="5" id="KW-1185">Reference proteome</keyword>
<evidence type="ECO:0000256" key="2">
    <source>
        <dbReference type="SAM" id="Phobius"/>
    </source>
</evidence>
<comment type="caution">
    <text evidence="4">The sequence shown here is derived from an EMBL/GenBank/DDBJ whole genome shotgun (WGS) entry which is preliminary data.</text>
</comment>
<dbReference type="InterPro" id="IPR025743">
    <property type="entry name" value="TssM1_N"/>
</dbReference>
<feature type="transmembrane region" description="Helical" evidence="2">
    <location>
        <begin position="72"/>
        <end position="92"/>
    </location>
</feature>
<evidence type="ECO:0000256" key="1">
    <source>
        <dbReference type="SAM" id="MobiDB-lite"/>
    </source>
</evidence>
<keyword evidence="2" id="KW-0812">Transmembrane</keyword>
<sequence>MTAFISSLTRGVLRAAVAPFVSLGRGAMSGGVPTAVVHVLLVVATLVGLWFLNNWLGLDKTVHAPSRLLRELWLPTLFLLGYAIAWVGFWTYRTLSEPDAASPFPDVDRAWRQATTALSRRGVDLVKTPLVMVLGEPGGRTSDAVAALEIMPRVGPLPADSNAPLRVVADDKAVYVFCQEASAVSYCNERLAQERSVSRRTAQAAPALAASEKQIPVALRAGAEADNDAALVAASAMAADADETGTDWEGEGDWSATETTFDRPPLLDADQVALAGDRLEHLMRLVRRDREPTTPISGAAVLVTCDAAQDQRAADAMAASIEHDLDRIEAASGARCPTVAIVSDIQHTPGGMQLLQALTADRKRRRFGVELPAEGLTSEQDLRSAVNWLTRSMAPALCQRLLSFDPNGSAQPDDVRENASLFQFQCEIAQRGDRLQDLLAEGLAGDENGPWPLLGCYLLASGDSVAGAQAFGTGVMDGLVAEASRAEWTPAALAEESHRNRKVAAGYGAVAAAVIFTAVLLVF</sequence>
<dbReference type="Pfam" id="PF14331">
    <property type="entry name" value="IcmF-related_N"/>
    <property type="match status" value="1"/>
</dbReference>
<evidence type="ECO:0000259" key="3">
    <source>
        <dbReference type="Pfam" id="PF14331"/>
    </source>
</evidence>
<name>A0A5C5ZRE4_9BACT</name>
<feature type="compositionally biased region" description="Acidic residues" evidence="1">
    <location>
        <begin position="242"/>
        <end position="252"/>
    </location>
</feature>
<accession>A0A5C5ZRE4</accession>
<dbReference type="AlphaFoldDB" id="A0A5C5ZRE4"/>
<dbReference type="Proteomes" id="UP000315440">
    <property type="component" value="Unassembled WGS sequence"/>
</dbReference>
<proteinExistence type="predicted"/>
<organism evidence="4 5">
    <name type="scientific">Pseudobythopirellula maris</name>
    <dbReference type="NCBI Taxonomy" id="2527991"/>
    <lineage>
        <taxon>Bacteria</taxon>
        <taxon>Pseudomonadati</taxon>
        <taxon>Planctomycetota</taxon>
        <taxon>Planctomycetia</taxon>
        <taxon>Pirellulales</taxon>
        <taxon>Lacipirellulaceae</taxon>
        <taxon>Pseudobythopirellula</taxon>
    </lineage>
</organism>
<feature type="transmembrane region" description="Helical" evidence="2">
    <location>
        <begin position="30"/>
        <end position="52"/>
    </location>
</feature>
<evidence type="ECO:0000313" key="5">
    <source>
        <dbReference type="Proteomes" id="UP000315440"/>
    </source>
</evidence>